<dbReference type="EMBL" id="WIGM01001190">
    <property type="protein sequence ID" value="KAF6803550.1"/>
    <property type="molecule type" value="Genomic_DNA"/>
</dbReference>
<dbReference type="Proteomes" id="UP000639643">
    <property type="component" value="Unassembled WGS sequence"/>
</dbReference>
<dbReference type="FunFam" id="3.90.79.10:FF:000068">
    <property type="entry name" value="NUDIX family hydrolase, putative"/>
    <property type="match status" value="1"/>
</dbReference>
<dbReference type="OrthoDB" id="10249920at2759"/>
<dbReference type="Gene3D" id="3.90.79.10">
    <property type="entry name" value="Nucleoside Triphosphate Pyrophosphohydrolase"/>
    <property type="match status" value="1"/>
</dbReference>
<reference evidence="4" key="1">
    <citation type="journal article" date="2020" name="Phytopathology">
        <title>Genome Sequence Resources of Colletotrichum truncatum, C. plurivorum, C. musicola, and C. sojae: Four Species Pathogenic to Soybean (Glycine max).</title>
        <authorList>
            <person name="Rogerio F."/>
            <person name="Boufleur T.R."/>
            <person name="Ciampi-Guillardi M."/>
            <person name="Sukno S.A."/>
            <person name="Thon M.R."/>
            <person name="Massola Junior N.S."/>
            <person name="Baroncelli R."/>
        </authorList>
    </citation>
    <scope>NUCLEOTIDE SEQUENCE</scope>
    <source>
        <strain evidence="4">LFN0074</strain>
    </source>
</reference>
<keyword evidence="5" id="KW-1185">Reference proteome</keyword>
<gene>
    <name evidence="4" type="ORF">CMUS01_15056</name>
</gene>
<evidence type="ECO:0000313" key="5">
    <source>
        <dbReference type="Proteomes" id="UP000639643"/>
    </source>
</evidence>
<comment type="caution">
    <text evidence="4">The sequence shown here is derived from an EMBL/GenBank/DDBJ whole genome shotgun (WGS) entry which is preliminary data.</text>
</comment>
<dbReference type="CDD" id="cd03424">
    <property type="entry name" value="NUDIX_ADPRase_Nudt5_UGPPase_Nudt14"/>
    <property type="match status" value="1"/>
</dbReference>
<dbReference type="SUPFAM" id="SSF55811">
    <property type="entry name" value="Nudix"/>
    <property type="match status" value="1"/>
</dbReference>
<sequence length="312" mass="34201">MNSTAPRALNKAFTLVARPRIALTQRQFSLRSYSQRAAMSTVTLKDSGIQVKLPEGLSEDQLLSFRPFNNWITCLSTSLTLQATSKDHPFHPDPYRLRGVTVQAFDLFGSHRVGFLKVAAQVTNAAGEHLPASVFLRGPSVAMLLMLIPDDAPQESDERYVVLTLQPRIPAGSLSFVELPAGMVDDHGSFAGAAAQELQEECGIEIHESELVCLSELAAGPEEKAEGEGLARAMYPSAGGCDEFITIYSHERRIPRSQLKEWSGKFTGLRSHGEKITLKVVPMGELWREGARDAKCLAAVALWEGLRREGKV</sequence>
<evidence type="ECO:0000259" key="3">
    <source>
        <dbReference type="Pfam" id="PF00293"/>
    </source>
</evidence>
<keyword evidence="2" id="KW-0378">Hydrolase</keyword>
<dbReference type="GO" id="GO:0080042">
    <property type="term" value="F:ADP-glucose pyrophosphohydrolase activity"/>
    <property type="evidence" value="ECO:0007669"/>
    <property type="project" value="TreeGrafter"/>
</dbReference>
<dbReference type="GO" id="GO:0006753">
    <property type="term" value="P:nucleoside phosphate metabolic process"/>
    <property type="evidence" value="ECO:0007669"/>
    <property type="project" value="TreeGrafter"/>
</dbReference>
<dbReference type="PANTHER" id="PTHR11839">
    <property type="entry name" value="UDP/ADP-SUGAR PYROPHOSPHATASE"/>
    <property type="match status" value="1"/>
</dbReference>
<proteinExistence type="predicted"/>
<protein>
    <submittedName>
        <fullName evidence="4">NUDIX domain-containing protein</fullName>
    </submittedName>
</protein>
<dbReference type="Pfam" id="PF00293">
    <property type="entry name" value="NUDIX"/>
    <property type="match status" value="1"/>
</dbReference>
<dbReference type="InterPro" id="IPR015797">
    <property type="entry name" value="NUDIX_hydrolase-like_dom_sf"/>
</dbReference>
<dbReference type="GO" id="GO:0019693">
    <property type="term" value="P:ribose phosphate metabolic process"/>
    <property type="evidence" value="ECO:0007669"/>
    <property type="project" value="TreeGrafter"/>
</dbReference>
<dbReference type="GO" id="GO:0080041">
    <property type="term" value="F:ADP-ribose pyrophosphohydrolase activity"/>
    <property type="evidence" value="ECO:0007669"/>
    <property type="project" value="TreeGrafter"/>
</dbReference>
<evidence type="ECO:0000313" key="4">
    <source>
        <dbReference type="EMBL" id="KAF6803550.1"/>
    </source>
</evidence>
<dbReference type="AlphaFoldDB" id="A0A8H6IZW0"/>
<organism evidence="4 5">
    <name type="scientific">Colletotrichum musicola</name>
    <dbReference type="NCBI Taxonomy" id="2175873"/>
    <lineage>
        <taxon>Eukaryota</taxon>
        <taxon>Fungi</taxon>
        <taxon>Dikarya</taxon>
        <taxon>Ascomycota</taxon>
        <taxon>Pezizomycotina</taxon>
        <taxon>Sordariomycetes</taxon>
        <taxon>Hypocreomycetidae</taxon>
        <taxon>Glomerellales</taxon>
        <taxon>Glomerellaceae</taxon>
        <taxon>Colletotrichum</taxon>
        <taxon>Colletotrichum orchidearum species complex</taxon>
    </lineage>
</organism>
<accession>A0A8H6IZW0</accession>
<dbReference type="InterPro" id="IPR000086">
    <property type="entry name" value="NUDIX_hydrolase_dom"/>
</dbReference>
<name>A0A8H6IZW0_9PEZI</name>
<feature type="domain" description="Nudix hydrolase" evidence="3">
    <location>
        <begin position="157"/>
        <end position="212"/>
    </location>
</feature>
<dbReference type="PANTHER" id="PTHR11839:SF18">
    <property type="entry name" value="NUDIX HYDROLASE DOMAIN-CONTAINING PROTEIN"/>
    <property type="match status" value="1"/>
</dbReference>
<evidence type="ECO:0000256" key="2">
    <source>
        <dbReference type="ARBA" id="ARBA00022801"/>
    </source>
</evidence>
<comment type="cofactor">
    <cofactor evidence="1">
        <name>Mg(2+)</name>
        <dbReference type="ChEBI" id="CHEBI:18420"/>
    </cofactor>
</comment>
<evidence type="ECO:0000256" key="1">
    <source>
        <dbReference type="ARBA" id="ARBA00001946"/>
    </source>
</evidence>